<keyword evidence="6" id="KW-0067">ATP-binding</keyword>
<dbReference type="SUPFAM" id="SSF53613">
    <property type="entry name" value="Ribokinase-like"/>
    <property type="match status" value="1"/>
</dbReference>
<comment type="caution">
    <text evidence="8">The sequence shown here is derived from an EMBL/GenBank/DDBJ whole genome shotgun (WGS) entry which is preliminary data.</text>
</comment>
<evidence type="ECO:0000313" key="9">
    <source>
        <dbReference type="Proteomes" id="UP001189429"/>
    </source>
</evidence>
<evidence type="ECO:0000256" key="2">
    <source>
        <dbReference type="ARBA" id="ARBA00012104"/>
    </source>
</evidence>
<protein>
    <recommendedName>
        <fullName evidence="2">pyridoxal kinase</fullName>
        <ecNumber evidence="2">2.7.1.35</ecNumber>
    </recommendedName>
</protein>
<comment type="similarity">
    <text evidence="1">Belongs to the pyridoxine kinase family.</text>
</comment>
<reference evidence="8" key="1">
    <citation type="submission" date="2023-10" db="EMBL/GenBank/DDBJ databases">
        <authorList>
            <person name="Chen Y."/>
            <person name="Shah S."/>
            <person name="Dougan E. K."/>
            <person name="Thang M."/>
            <person name="Chan C."/>
        </authorList>
    </citation>
    <scope>NUCLEOTIDE SEQUENCE [LARGE SCALE GENOMIC DNA]</scope>
</reference>
<dbReference type="InterPro" id="IPR004625">
    <property type="entry name" value="PyrdxlKinase"/>
</dbReference>
<evidence type="ECO:0000256" key="4">
    <source>
        <dbReference type="ARBA" id="ARBA00022741"/>
    </source>
</evidence>
<evidence type="ECO:0000256" key="6">
    <source>
        <dbReference type="ARBA" id="ARBA00022840"/>
    </source>
</evidence>
<keyword evidence="3" id="KW-0808">Transferase</keyword>
<feature type="domain" description="Carbohydrate kinase PfkB" evidence="7">
    <location>
        <begin position="20"/>
        <end position="137"/>
    </location>
</feature>
<dbReference type="EC" id="2.7.1.35" evidence="2"/>
<dbReference type="InterPro" id="IPR011611">
    <property type="entry name" value="PfkB_dom"/>
</dbReference>
<accession>A0ABN9U1Z6</accession>
<proteinExistence type="inferred from homology"/>
<dbReference type="Pfam" id="PF00294">
    <property type="entry name" value="PfkB"/>
    <property type="match status" value="1"/>
</dbReference>
<keyword evidence="9" id="KW-1185">Reference proteome</keyword>
<dbReference type="Proteomes" id="UP001189429">
    <property type="component" value="Unassembled WGS sequence"/>
</dbReference>
<evidence type="ECO:0000259" key="7">
    <source>
        <dbReference type="Pfam" id="PF00294"/>
    </source>
</evidence>
<evidence type="ECO:0000256" key="3">
    <source>
        <dbReference type="ARBA" id="ARBA00022679"/>
    </source>
</evidence>
<keyword evidence="4" id="KW-0547">Nucleotide-binding</keyword>
<dbReference type="NCBIfam" id="TIGR00687">
    <property type="entry name" value="pyridox_kin"/>
    <property type="match status" value="1"/>
</dbReference>
<evidence type="ECO:0000256" key="1">
    <source>
        <dbReference type="ARBA" id="ARBA00008805"/>
    </source>
</evidence>
<dbReference type="EMBL" id="CAUYUJ010015345">
    <property type="protein sequence ID" value="CAK0852814.1"/>
    <property type="molecule type" value="Genomic_DNA"/>
</dbReference>
<dbReference type="Gene3D" id="3.40.1190.20">
    <property type="match status" value="1"/>
</dbReference>
<sequence length="176" mass="18270">MGHPEKGCIVAPGVAEFFAREAVAAADIICPNTLELALLTGRADPPASLPEVRDAVADLLRAGAGTVFVKHLGAAGLEGGRSFEMLLATASGTWHVAAPLLPFDRPPVGVGDLTSGVFLATVLRGFPMEKALEHTAAAYHAVMSATKALGEFELQTVAAQDSIASPPEWFPATRLD</sequence>
<organism evidence="8 9">
    <name type="scientific">Prorocentrum cordatum</name>
    <dbReference type="NCBI Taxonomy" id="2364126"/>
    <lineage>
        <taxon>Eukaryota</taxon>
        <taxon>Sar</taxon>
        <taxon>Alveolata</taxon>
        <taxon>Dinophyceae</taxon>
        <taxon>Prorocentrales</taxon>
        <taxon>Prorocentraceae</taxon>
        <taxon>Prorocentrum</taxon>
    </lineage>
</organism>
<evidence type="ECO:0000313" key="8">
    <source>
        <dbReference type="EMBL" id="CAK0852814.1"/>
    </source>
</evidence>
<evidence type="ECO:0000256" key="5">
    <source>
        <dbReference type="ARBA" id="ARBA00022777"/>
    </source>
</evidence>
<keyword evidence="5" id="KW-0418">Kinase</keyword>
<gene>
    <name evidence="8" type="ORF">PCOR1329_LOCUS44480</name>
</gene>
<name>A0ABN9U1Z6_9DINO</name>
<dbReference type="InterPro" id="IPR029056">
    <property type="entry name" value="Ribokinase-like"/>
</dbReference>